<proteinExistence type="predicted"/>
<dbReference type="AlphaFoldDB" id="K3XU34"/>
<dbReference type="Gramene" id="KQL07781">
    <property type="protein sequence ID" value="KQL07781"/>
    <property type="gene ID" value="SETIT_005441mg"/>
</dbReference>
<reference evidence="2" key="1">
    <citation type="journal article" date="2012" name="Nat. Biotechnol.">
        <title>Reference genome sequence of the model plant Setaria.</title>
        <authorList>
            <person name="Bennetzen J.L."/>
            <person name="Schmutz J."/>
            <person name="Wang H."/>
            <person name="Percifield R."/>
            <person name="Hawkins J."/>
            <person name="Pontaroli A.C."/>
            <person name="Estep M."/>
            <person name="Feng L."/>
            <person name="Vaughn J.N."/>
            <person name="Grimwood J."/>
            <person name="Jenkins J."/>
            <person name="Barry K."/>
            <person name="Lindquist E."/>
            <person name="Hellsten U."/>
            <person name="Deshpande S."/>
            <person name="Wang X."/>
            <person name="Wu X."/>
            <person name="Mitros T."/>
            <person name="Triplett J."/>
            <person name="Yang X."/>
            <person name="Ye C.Y."/>
            <person name="Mauro-Herrera M."/>
            <person name="Wang L."/>
            <person name="Li P."/>
            <person name="Sharma M."/>
            <person name="Sharma R."/>
            <person name="Ronald P.C."/>
            <person name="Panaud O."/>
            <person name="Kellogg E.A."/>
            <person name="Brutnell T.P."/>
            <person name="Doust A.N."/>
            <person name="Tuskan G.A."/>
            <person name="Rokhsar D."/>
            <person name="Devos K.M."/>
        </authorList>
    </citation>
    <scope>NUCLEOTIDE SEQUENCE [LARGE SCALE GENOMIC DNA]</scope>
    <source>
        <strain evidence="2">cv. Yugu1</strain>
    </source>
</reference>
<evidence type="ECO:0000313" key="1">
    <source>
        <dbReference type="EnsemblPlants" id="KQL07781"/>
    </source>
</evidence>
<dbReference type="EnsemblPlants" id="KQL07781">
    <property type="protein sequence ID" value="KQL07781"/>
    <property type="gene ID" value="SETIT_005441mg"/>
</dbReference>
<protein>
    <submittedName>
        <fullName evidence="1">Uncharacterized protein</fullName>
    </submittedName>
</protein>
<reference evidence="1" key="2">
    <citation type="submission" date="2018-08" db="UniProtKB">
        <authorList>
            <consortium name="EnsemblPlants"/>
        </authorList>
    </citation>
    <scope>IDENTIFICATION</scope>
    <source>
        <strain evidence="1">Yugu1</strain>
    </source>
</reference>
<dbReference type="InParanoid" id="K3XU34"/>
<dbReference type="Proteomes" id="UP000004995">
    <property type="component" value="Unassembled WGS sequence"/>
</dbReference>
<dbReference type="HOGENOM" id="CLU_3336492_0_0_1"/>
<dbReference type="EMBL" id="AGNK02003375">
    <property type="status" value="NOT_ANNOTATED_CDS"/>
    <property type="molecule type" value="Genomic_DNA"/>
</dbReference>
<accession>K3XU34</accession>
<sequence>MCINYRQHQFAPPACLRNLKCVQFTVSSVQTGIPDYCR</sequence>
<organism evidence="1 2">
    <name type="scientific">Setaria italica</name>
    <name type="common">Foxtail millet</name>
    <name type="synonym">Panicum italicum</name>
    <dbReference type="NCBI Taxonomy" id="4555"/>
    <lineage>
        <taxon>Eukaryota</taxon>
        <taxon>Viridiplantae</taxon>
        <taxon>Streptophyta</taxon>
        <taxon>Embryophyta</taxon>
        <taxon>Tracheophyta</taxon>
        <taxon>Spermatophyta</taxon>
        <taxon>Magnoliopsida</taxon>
        <taxon>Liliopsida</taxon>
        <taxon>Poales</taxon>
        <taxon>Poaceae</taxon>
        <taxon>PACMAD clade</taxon>
        <taxon>Panicoideae</taxon>
        <taxon>Panicodae</taxon>
        <taxon>Paniceae</taxon>
        <taxon>Cenchrinae</taxon>
        <taxon>Setaria</taxon>
    </lineage>
</organism>
<name>K3XU34_SETIT</name>
<keyword evidence="2" id="KW-1185">Reference proteome</keyword>
<evidence type="ECO:0000313" key="2">
    <source>
        <dbReference type="Proteomes" id="UP000004995"/>
    </source>
</evidence>